<feature type="domain" description="DUF3645" evidence="9">
    <location>
        <begin position="2350"/>
        <end position="2382"/>
    </location>
</feature>
<evidence type="ECO:0000259" key="10">
    <source>
        <dbReference type="Pfam" id="PF20255"/>
    </source>
</evidence>
<dbReference type="InterPro" id="IPR022099">
    <property type="entry name" value="DUF3638"/>
</dbReference>
<dbReference type="HOGENOM" id="CLU_000211_1_0_1"/>
<dbReference type="eggNOG" id="ENOG502QUFK">
    <property type="taxonomic scope" value="Eukaryota"/>
</dbReference>
<keyword evidence="4" id="KW-0833">Ubl conjugation pathway</keyword>
<keyword evidence="5" id="KW-0378">Hydrolase</keyword>
<dbReference type="STRING" id="344612.A1CUR1"/>
<feature type="compositionally biased region" description="Acidic residues" evidence="7">
    <location>
        <begin position="3120"/>
        <end position="3143"/>
    </location>
</feature>
<protein>
    <recommendedName>
        <fullName evidence="2">ubiquitinyl hydrolase 1</fullName>
        <ecNumber evidence="2">3.4.19.12</ecNumber>
    </recommendedName>
</protein>
<proteinExistence type="predicted"/>
<keyword evidence="12" id="KW-1185">Reference proteome</keyword>
<evidence type="ECO:0000256" key="2">
    <source>
        <dbReference type="ARBA" id="ARBA00012759"/>
    </source>
</evidence>
<evidence type="ECO:0000256" key="5">
    <source>
        <dbReference type="ARBA" id="ARBA00022801"/>
    </source>
</evidence>
<dbReference type="VEuPathDB" id="FungiDB:ACLA_087540"/>
<dbReference type="EMBL" id="DS027060">
    <property type="protein sequence ID" value="EAW07048.1"/>
    <property type="molecule type" value="Genomic_DNA"/>
</dbReference>
<dbReference type="KEGG" id="act:ACLA_087540"/>
<dbReference type="EC" id="3.4.19.12" evidence="2"/>
<accession>A1CUR1</accession>
<gene>
    <name evidence="11" type="ORF">ACLA_087540</name>
</gene>
<dbReference type="GO" id="GO:0004843">
    <property type="term" value="F:cysteine-type deubiquitinase activity"/>
    <property type="evidence" value="ECO:0007669"/>
    <property type="project" value="UniProtKB-EC"/>
</dbReference>
<feature type="region of interest" description="Disordered" evidence="7">
    <location>
        <begin position="391"/>
        <end position="414"/>
    </location>
</feature>
<dbReference type="Proteomes" id="UP000006701">
    <property type="component" value="Unassembled WGS sequence"/>
</dbReference>
<name>A1CUR1_ASPCL</name>
<dbReference type="PANTHER" id="PTHR13367">
    <property type="entry name" value="UBIQUITIN THIOESTERASE"/>
    <property type="match status" value="1"/>
</dbReference>
<dbReference type="RefSeq" id="XP_001268474.1">
    <property type="nucleotide sequence ID" value="XM_001268473.1"/>
</dbReference>
<dbReference type="InterPro" id="IPR051346">
    <property type="entry name" value="OTU_Deubiquitinase"/>
</dbReference>
<dbReference type="Pfam" id="PF20255">
    <property type="entry name" value="DUF6606"/>
    <property type="match status" value="1"/>
</dbReference>
<dbReference type="InterPro" id="IPR022105">
    <property type="entry name" value="DUF3645"/>
</dbReference>
<evidence type="ECO:0000256" key="3">
    <source>
        <dbReference type="ARBA" id="ARBA00022670"/>
    </source>
</evidence>
<organism evidence="11 12">
    <name type="scientific">Aspergillus clavatus (strain ATCC 1007 / CBS 513.65 / DSM 816 / NCTC 3887 / NRRL 1 / QM 1276 / 107)</name>
    <dbReference type="NCBI Taxonomy" id="344612"/>
    <lineage>
        <taxon>Eukaryota</taxon>
        <taxon>Fungi</taxon>
        <taxon>Dikarya</taxon>
        <taxon>Ascomycota</taxon>
        <taxon>Pezizomycotina</taxon>
        <taxon>Eurotiomycetes</taxon>
        <taxon>Eurotiomycetidae</taxon>
        <taxon>Eurotiales</taxon>
        <taxon>Aspergillaceae</taxon>
        <taxon>Aspergillus</taxon>
        <taxon>Aspergillus subgen. Fumigati</taxon>
    </lineage>
</organism>
<evidence type="ECO:0000256" key="4">
    <source>
        <dbReference type="ARBA" id="ARBA00022786"/>
    </source>
</evidence>
<dbReference type="PANTHER" id="PTHR13367:SF33">
    <property type="entry name" value="P-LOOP CONTAINING NUCLEOSIDE TRIPHOSPHATE HYDROLASE PROTEIN"/>
    <property type="match status" value="1"/>
</dbReference>
<dbReference type="GeneID" id="4699808"/>
<evidence type="ECO:0000313" key="11">
    <source>
        <dbReference type="EMBL" id="EAW07048.1"/>
    </source>
</evidence>
<evidence type="ECO:0000256" key="7">
    <source>
        <dbReference type="SAM" id="MobiDB-lite"/>
    </source>
</evidence>
<evidence type="ECO:0000259" key="8">
    <source>
        <dbReference type="Pfam" id="PF12340"/>
    </source>
</evidence>
<dbReference type="Pfam" id="PF12340">
    <property type="entry name" value="DUF3638"/>
    <property type="match status" value="1"/>
</dbReference>
<keyword evidence="6" id="KW-0788">Thiol protease</keyword>
<feature type="region of interest" description="Disordered" evidence="7">
    <location>
        <begin position="3109"/>
        <end position="3143"/>
    </location>
</feature>
<dbReference type="GO" id="GO:0006508">
    <property type="term" value="P:proteolysis"/>
    <property type="evidence" value="ECO:0007669"/>
    <property type="project" value="UniProtKB-KW"/>
</dbReference>
<feature type="domain" description="DUF6606" evidence="10">
    <location>
        <begin position="9"/>
        <end position="279"/>
    </location>
</feature>
<sequence length="3143" mass="357002">MDARLLQRVFNHVVLPPMLPGSSDSNVAAIEEDLMQRLLDASDTLSQLTHNTGDPSWQTLRRGLETCQRVHIDGQLDRDALLESFRDIEKTPVILHIAEQNAGLLLKHELNDDGEQIIFEAFEASPKANDVLASSNALFCTFPTTAAAIPRSKFQLTFQDSLASFLHQASTEPIAMFAAKAQKAGVSVVETRDTVDPTLILHMMMTLIEEIGASTSQLGLQKRIRDEVCWNDAEKPWRRSPFWLVLRVGVSRLLSSYFGASKGRIYYKFLLCIVHANLLRHCGATLSLEMTALVRAKLCRRLAKLEDNRRNAPIGLSETLQQLFEALGPYFETTIHIASGQIDKTWNSFKESVHPSLKRLPARANDLDMHLTLTNSLKHLQKALASYRSDINKSKREDKASKARRLGTPGKDPIVEGTLQRLEESSRPLIALSTREKQLCDAAKASSDVAHLARSIEDYLEHAIRAYEPSIELRSLMTLQTFETWIAMDTAATAQNPILKDYHPGFTPEILDVLLLSSSKDMRRLQRVQKYLADRCANCVYSKLTIFSDPQKNCLAIRYLQEPANIAAITQLSMEIDQACEASRQAKLQQMNAVNDKYEHLTREISYMLCSCTRKRSGKKRKNCPVCLIRKKRRGLNIEVHEDFLPSDQPQQKSIQRQAVLFELIIPSSLAAYRQSTWAIVAALGIPPGASGSCGPPKILLSAYRPLNRYWKHKPKTFGLASTTKSFLVAHYKGVRPPITPSQAILPFGLTLQYYDEKQAVWTSEISFPISLAHHFGLHNSVLRLLKIEDSGVYAADSDGPSSYSAVLSQTNCPPDLGMHELAGYQALLYGKHTRWLCILRELGSANVNFSREQTMHVFNHRCLQAGPAASAAEIRIPHIPLGNQGFCHRLLDQIDRHLRGIRCNWREPYYMDMLLTMVGQVWSLGCTQASMRSMELLEKIRDITHKWVRDIRDELHNAADDEQTTDLTRYALLSGLICKRTFRAIANEPGSFHAEALRCYIEASVCVQENQLSGLDTQPAYVRDMLICDIKMTYALRNKVLAAIIAFPCGIEGAIDSIWPSMTGEIRTYGTWKTCGKEQNQWVVSEIPPTEYTIGQTIHYHIQHGLVLVNNKPLGRLPRVFLESTAVRTLFGRQSLLVYPSYLPGMTYMLARQRNSHEFHFGMRGTRVIIRARVARAFLEFIERDVFTSDSDCDLPLPLVDDCVHWLDLQTNRLDVRPKAHIWAINRRGNWMIDVRNQAGWRRDSRLVDPRSATFRQIATIFAHFENRQYLTVFQPARRTLTVEIKRMGLSFAVNRHGLLQSRELRRVISLEQDAGTWYGLQSMLVLHDAGNKQRRSIIVPVGPLTYHRRDPHVVLQIVGDGQYALFSIDDVLGRVGCEPEPLLLFLRAQLHAMTSCPIPDPLTQRTGCEEAMSYLTSSSIQPWTELRPAQLEPLMAIARLSPQRFYYPKHLQCQQQVFWDKDLTMSIQHDGLRALIESILARLGELARFSNSNLELSKLNWKDEPHLRLRAHARRSNFERPAVSPKPLRHMDDRPYSRATTDQSYAGIDRVRQIITLINTKPQLICTTLNLQATLSQAGNVWGYGQTLANPLLTDLLQTDVVTEWGPLVNLCNRNNDEGKDHLLFQLGLIAFGPNVDMGLFCSAVSFFILDDLRHLKLPDVSLYNDLAYQKPSVERLVQLMMAAYDASDRQLNVHEFNPTYTRQTESELYERDCRALSGMFIEQWPCPRPQPPEFEGALVKGDAAINHIAQEWLHLFEKWQFFRHLDEVQTVLKNHWVAANPRSSGHKYPVKTVLPTRNCRTLPSLRSLLSASGGPHHASIDVMSFHQNSLFPATIVQENDVERVQESTQDSEIQELEEILHKFKSSENVLRRQYAEDLMTSLEGLRARQTSAGFASKIPPVQAIWGAIFRIKKQLQMQFGQIQRCLIQNDARYRWLDLGALWPCMSPVTLLERLREAEANTFKSAMKEALFRYALTITRLQQLLRMYDAIRKRDSRLLHEELQNPGHDNWRAQDYPDWLLLEIDGNFLIRNGQVDVARATISPASGANSVLQMNMGQGKTSVIMPMVACVIADRQSLARLIIPRALLSQTAQILQSRLGGLVGREICHIPFSRKTSNEDTTLSAYRWLHEDMRAKRGIIIAQPDHVLAFRLSGLQAVCDGRLETALTMTSTQSWLDETARDVIDECDFTLAVKTQLIYPSGSQLAVDGHPHRWKVAQYLLDMAEEHLRDIQNDFSHSVEVTKRPLGGFPFFCFLRPDAERALHTRLVDDICEGRSPHLVIRGGGDKEAIRIFLTEDKVPEPLVQRACASFEIAPSEVQILYLLRGLLVHGILVLCLKKRWNVQYGLHPERDPIAVPFHAKGVPSEQAEWGHPDVAIVLTCLAFYYDGVTISQVHHCLRCILQSDDPSSEYDRWIQHSTSLPDSLRHWNLINIDNEMQVRQIWQHLRFQRILINYYLNRSVFPAHARQFEQKLQASGWDIPALHAANNLDMGETTAITTTRTLTTGFSGTNDNRRLLPLTITQGDLHGLVHTNADVLTYLLQPRNRGYVLAATSGGKRLSERELLFQLRKMNIKLLIDAGAHILELDNRDLVRLWLEVDYEAPVAVYFRADNKAWVLYRNGKEVPLLATPFAANLEGCLVYLDEAHTRGVDLKFPMSTQGALTLSLGQTKDHTVQAAMRLRQLKSTQSVVFFGAPEVHQSILDRRGKGPIVEVDSGDVVEWLLEQTCTLNEQLQPLYLAQGFDFCRRRQAAAAYPNYPSNETDRVSYLQAVLLPEQHTLEQLYDPRSVTTLSIDDFQGSGKLRGFWHQLRGLRQDLQVKISTTSAFEEVEQERELAVEVEEIRQLHRPICPIPRKFPGLSPGLARFAKTGALEDSDWCEPLFQALQRTHLGQKYQICSGRSWSVMVSTEFTKATQRATHQWRDDFLRPVHWILWSPRAQKAVIVIPEEAEALIPIISKINPPNVHLIVYAAPITKQMLHFNHLDYYTIPKFDGIIPTQVKIEIGLLAGRLYFEFSECKDIGQYLDTQEEHFSERASSYAFPCVKGFASQPFAFLEEWFSVTRKGQDYAHTPMGYICQGRPLRRDHPFFSAATADHSPSASTVVNMNISGADGVGPFNEDSDEDEHFLDDDEDEFVETTEDH</sequence>
<dbReference type="InterPro" id="IPR046541">
    <property type="entry name" value="DUF6606"/>
</dbReference>
<dbReference type="Pfam" id="PF12359">
    <property type="entry name" value="DUF3645"/>
    <property type="match status" value="1"/>
</dbReference>
<evidence type="ECO:0000313" key="12">
    <source>
        <dbReference type="Proteomes" id="UP000006701"/>
    </source>
</evidence>
<keyword evidence="3" id="KW-0645">Protease</keyword>
<dbReference type="OrthoDB" id="3182339at2759"/>
<feature type="compositionally biased region" description="Basic and acidic residues" evidence="7">
    <location>
        <begin position="391"/>
        <end position="401"/>
    </location>
</feature>
<feature type="domain" description="DUF3638" evidence="8">
    <location>
        <begin position="2010"/>
        <end position="2233"/>
    </location>
</feature>
<comment type="catalytic activity">
    <reaction evidence="1">
        <text>Thiol-dependent hydrolysis of ester, thioester, amide, peptide and isopeptide bonds formed by the C-terminal Gly of ubiquitin (a 76-residue protein attached to proteins as an intracellular targeting signal).</text>
        <dbReference type="EC" id="3.4.19.12"/>
    </reaction>
</comment>
<evidence type="ECO:0000256" key="1">
    <source>
        <dbReference type="ARBA" id="ARBA00000707"/>
    </source>
</evidence>
<evidence type="ECO:0000259" key="9">
    <source>
        <dbReference type="Pfam" id="PF12359"/>
    </source>
</evidence>
<reference evidence="11 12" key="1">
    <citation type="journal article" date="2008" name="PLoS Genet.">
        <title>Genomic islands in the pathogenic filamentous fungus Aspergillus fumigatus.</title>
        <authorList>
            <person name="Fedorova N.D."/>
            <person name="Khaldi N."/>
            <person name="Joardar V.S."/>
            <person name="Maiti R."/>
            <person name="Amedeo P."/>
            <person name="Anderson M.J."/>
            <person name="Crabtree J."/>
            <person name="Silva J.C."/>
            <person name="Badger J.H."/>
            <person name="Albarraq A."/>
            <person name="Angiuoli S."/>
            <person name="Bussey H."/>
            <person name="Bowyer P."/>
            <person name="Cotty P.J."/>
            <person name="Dyer P.S."/>
            <person name="Egan A."/>
            <person name="Galens K."/>
            <person name="Fraser-Liggett C.M."/>
            <person name="Haas B.J."/>
            <person name="Inman J.M."/>
            <person name="Kent R."/>
            <person name="Lemieux S."/>
            <person name="Malavazi I."/>
            <person name="Orvis J."/>
            <person name="Roemer T."/>
            <person name="Ronning C.M."/>
            <person name="Sundaram J.P."/>
            <person name="Sutton G."/>
            <person name="Turner G."/>
            <person name="Venter J.C."/>
            <person name="White O.R."/>
            <person name="Whitty B.R."/>
            <person name="Youngman P."/>
            <person name="Wolfe K.H."/>
            <person name="Goldman G.H."/>
            <person name="Wortman J.R."/>
            <person name="Jiang B."/>
            <person name="Denning D.W."/>
            <person name="Nierman W.C."/>
        </authorList>
    </citation>
    <scope>NUCLEOTIDE SEQUENCE [LARGE SCALE GENOMIC DNA]</scope>
    <source>
        <strain evidence="12">ATCC 1007 / CBS 513.65 / DSM 816 / NCTC 3887 / NRRL 1</strain>
    </source>
</reference>
<dbReference type="OMA" id="IFWLLEQ"/>
<evidence type="ECO:0000256" key="6">
    <source>
        <dbReference type="ARBA" id="ARBA00022807"/>
    </source>
</evidence>